<protein>
    <submittedName>
        <fullName evidence="2">Transposase</fullName>
    </submittedName>
</protein>
<evidence type="ECO:0000256" key="1">
    <source>
        <dbReference type="SAM" id="MobiDB-lite"/>
    </source>
</evidence>
<dbReference type="EMBL" id="JBEAAL010000036">
    <property type="protein sequence ID" value="MEQ1409127.1"/>
    <property type="molecule type" value="Genomic_DNA"/>
</dbReference>
<dbReference type="RefSeq" id="WP_210057329.1">
    <property type="nucleotide sequence ID" value="NZ_JBEAAL010000036.1"/>
</dbReference>
<dbReference type="InterPro" id="IPR009057">
    <property type="entry name" value="Homeodomain-like_sf"/>
</dbReference>
<sequence length="152" mass="16653">MADDETQTPPDITPTAEAEPTTIAAAKRASRARKTGAAKPRAATSAAAKSKRRGLTAEEKQQKIDQIEAQVSGGATLKDAVKTAGISDQTYYQWKKALMQPAVQDLTGTAASDDEEWAEFVALEEENRRLRKLLSEKLRTENAELRRRLGLK</sequence>
<accession>A0ABV0MB52</accession>
<feature type="compositionally biased region" description="Low complexity" evidence="1">
    <location>
        <begin position="8"/>
        <end position="27"/>
    </location>
</feature>
<reference evidence="2 3" key="1">
    <citation type="submission" date="2024-05" db="EMBL/GenBank/DDBJ databases">
        <title>Neorhizobium sp. Rsf11, a plant growth promoting and heavy metal resistant PAH-degrader.</title>
        <authorList>
            <person name="Golubev S.N."/>
            <person name="Muratova A.Y."/>
            <person name="Markelova M.I."/>
        </authorList>
    </citation>
    <scope>NUCLEOTIDE SEQUENCE [LARGE SCALE GENOMIC DNA]</scope>
    <source>
        <strain evidence="2 3">Rsf11</strain>
    </source>
</reference>
<keyword evidence="3" id="KW-1185">Reference proteome</keyword>
<comment type="caution">
    <text evidence="2">The sequence shown here is derived from an EMBL/GenBank/DDBJ whole genome shotgun (WGS) entry which is preliminary data.</text>
</comment>
<evidence type="ECO:0000313" key="3">
    <source>
        <dbReference type="Proteomes" id="UP001496627"/>
    </source>
</evidence>
<organism evidence="2 3">
    <name type="scientific">Neorhizobium phenanthreniclasticum</name>
    <dbReference type="NCBI Taxonomy" id="3157917"/>
    <lineage>
        <taxon>Bacteria</taxon>
        <taxon>Pseudomonadati</taxon>
        <taxon>Pseudomonadota</taxon>
        <taxon>Alphaproteobacteria</taxon>
        <taxon>Hyphomicrobiales</taxon>
        <taxon>Rhizobiaceae</taxon>
        <taxon>Rhizobium/Agrobacterium group</taxon>
        <taxon>Neorhizobium</taxon>
    </lineage>
</organism>
<evidence type="ECO:0000313" key="2">
    <source>
        <dbReference type="EMBL" id="MEQ1409127.1"/>
    </source>
</evidence>
<dbReference type="SUPFAM" id="SSF46689">
    <property type="entry name" value="Homeodomain-like"/>
    <property type="match status" value="1"/>
</dbReference>
<dbReference type="InterPro" id="IPR002514">
    <property type="entry name" value="Transposase_8"/>
</dbReference>
<dbReference type="Pfam" id="PF01527">
    <property type="entry name" value="HTH_Tnp_1"/>
    <property type="match status" value="1"/>
</dbReference>
<name>A0ABV0MB52_9HYPH</name>
<gene>
    <name evidence="2" type="ORF">ABK249_29905</name>
</gene>
<proteinExistence type="predicted"/>
<dbReference type="Proteomes" id="UP001496627">
    <property type="component" value="Unassembled WGS sequence"/>
</dbReference>
<feature type="compositionally biased region" description="Low complexity" evidence="1">
    <location>
        <begin position="37"/>
        <end position="48"/>
    </location>
</feature>
<feature type="region of interest" description="Disordered" evidence="1">
    <location>
        <begin position="1"/>
        <end position="62"/>
    </location>
</feature>